<evidence type="ECO:0000313" key="3">
    <source>
        <dbReference type="Proteomes" id="UP000198287"/>
    </source>
</evidence>
<sequence>MSHFSRTTPQMPMAASTSSSHRIQVPLPNPAGTATTSRATIRQLQAMLERRGHHIKRVEAPSQQACQEEDRAFCEWLIGQGTSGLEKVFNEVKDVSCGAGQQQQGQSQQQIYRGYETSQHTYSQNWPQVRNSSTVMRPQQQQEPNYDNSNHIGIADAVNFSINL</sequence>
<proteinExistence type="predicted"/>
<gene>
    <name evidence="2" type="ORF">Fcan01_00635</name>
</gene>
<accession>A0A226F2H3</accession>
<feature type="region of interest" description="Disordered" evidence="1">
    <location>
        <begin position="122"/>
        <end position="150"/>
    </location>
</feature>
<dbReference type="EMBL" id="LNIX01000001">
    <property type="protein sequence ID" value="OXA63146.1"/>
    <property type="molecule type" value="Genomic_DNA"/>
</dbReference>
<name>A0A226F2H3_FOLCA</name>
<evidence type="ECO:0000256" key="1">
    <source>
        <dbReference type="SAM" id="MobiDB-lite"/>
    </source>
</evidence>
<comment type="caution">
    <text evidence="2">The sequence shown here is derived from an EMBL/GenBank/DDBJ whole genome shotgun (WGS) entry which is preliminary data.</text>
</comment>
<dbReference type="AlphaFoldDB" id="A0A226F2H3"/>
<reference evidence="2 3" key="1">
    <citation type="submission" date="2015-12" db="EMBL/GenBank/DDBJ databases">
        <title>The genome of Folsomia candida.</title>
        <authorList>
            <person name="Faddeeva A."/>
            <person name="Derks M.F."/>
            <person name="Anvar Y."/>
            <person name="Smit S."/>
            <person name="Van Straalen N."/>
            <person name="Roelofs D."/>
        </authorList>
    </citation>
    <scope>NUCLEOTIDE SEQUENCE [LARGE SCALE GENOMIC DNA]</scope>
    <source>
        <strain evidence="2 3">VU population</strain>
        <tissue evidence="2">Whole body</tissue>
    </source>
</reference>
<evidence type="ECO:0000313" key="2">
    <source>
        <dbReference type="EMBL" id="OXA63146.1"/>
    </source>
</evidence>
<dbReference type="Proteomes" id="UP000198287">
    <property type="component" value="Unassembled WGS sequence"/>
</dbReference>
<protein>
    <submittedName>
        <fullName evidence="2">Uncharacterized protein</fullName>
    </submittedName>
</protein>
<organism evidence="2 3">
    <name type="scientific">Folsomia candida</name>
    <name type="common">Springtail</name>
    <dbReference type="NCBI Taxonomy" id="158441"/>
    <lineage>
        <taxon>Eukaryota</taxon>
        <taxon>Metazoa</taxon>
        <taxon>Ecdysozoa</taxon>
        <taxon>Arthropoda</taxon>
        <taxon>Hexapoda</taxon>
        <taxon>Collembola</taxon>
        <taxon>Entomobryomorpha</taxon>
        <taxon>Isotomoidea</taxon>
        <taxon>Isotomidae</taxon>
        <taxon>Proisotominae</taxon>
        <taxon>Folsomia</taxon>
    </lineage>
</organism>
<feature type="compositionally biased region" description="Polar residues" evidence="1">
    <location>
        <begin position="1"/>
        <end position="22"/>
    </location>
</feature>
<keyword evidence="3" id="KW-1185">Reference proteome</keyword>
<feature type="region of interest" description="Disordered" evidence="1">
    <location>
        <begin position="1"/>
        <end position="35"/>
    </location>
</feature>